<protein>
    <recommendedName>
        <fullName evidence="3">GRAM domain-containing protein</fullName>
    </recommendedName>
</protein>
<evidence type="ECO:0000313" key="1">
    <source>
        <dbReference type="EMBL" id="KQL18194.1"/>
    </source>
</evidence>
<organism evidence="1 2">
    <name type="scientific">Cytobacillus solani</name>
    <dbReference type="NCBI Taxonomy" id="1637975"/>
    <lineage>
        <taxon>Bacteria</taxon>
        <taxon>Bacillati</taxon>
        <taxon>Bacillota</taxon>
        <taxon>Bacilli</taxon>
        <taxon>Bacillales</taxon>
        <taxon>Bacillaceae</taxon>
        <taxon>Cytobacillus</taxon>
    </lineage>
</organism>
<accession>A0A0Q3VG02</accession>
<comment type="caution">
    <text evidence="1">The sequence shown here is derived from an EMBL/GenBank/DDBJ whole genome shotgun (WGS) entry which is preliminary data.</text>
</comment>
<name>A0A0Q3VG02_9BACI</name>
<dbReference type="PATRIC" id="fig|1637975.4.peg.894"/>
<dbReference type="Proteomes" id="UP000050996">
    <property type="component" value="Unassembled WGS sequence"/>
</dbReference>
<dbReference type="EMBL" id="LJIX01000006">
    <property type="protein sequence ID" value="KQL18194.1"/>
    <property type="molecule type" value="Genomic_DNA"/>
</dbReference>
<evidence type="ECO:0008006" key="3">
    <source>
        <dbReference type="Google" id="ProtNLM"/>
    </source>
</evidence>
<keyword evidence="2" id="KW-1185">Reference proteome</keyword>
<dbReference type="RefSeq" id="WP_053474661.1">
    <property type="nucleotide sequence ID" value="NZ_CP085712.1"/>
</dbReference>
<evidence type="ECO:0000313" key="2">
    <source>
        <dbReference type="Proteomes" id="UP000050996"/>
    </source>
</evidence>
<reference evidence="1 2" key="1">
    <citation type="submission" date="2015-09" db="EMBL/GenBank/DDBJ databases">
        <title>Genome sequencing project for genomic taxonomy and phylogenomics of Bacillus-like bacteria.</title>
        <authorList>
            <person name="Liu B."/>
            <person name="Wang J."/>
            <person name="Zhu Y."/>
            <person name="Liu G."/>
            <person name="Chen Q."/>
            <person name="Chen Z."/>
            <person name="Lan J."/>
            <person name="Che J."/>
            <person name="Ge C."/>
            <person name="Shi H."/>
            <person name="Pan Z."/>
            <person name="Liu X."/>
        </authorList>
    </citation>
    <scope>NUCLEOTIDE SEQUENCE [LARGE SCALE GENOMIC DNA]</scope>
    <source>
        <strain evidence="1 2">FJAT-18043</strain>
    </source>
</reference>
<sequence length="101" mass="11844">MNRRIPLQQDENVLSALTGLFEIFDGIQNVYFGELFLTNKRLYIVSKNLINVEESLWFEGEMRDIGHSALIVGEHQITVRWICRGNLLTFRKMFQQLNVNV</sequence>
<proteinExistence type="predicted"/>
<gene>
    <name evidence="1" type="ORF">AN957_06040</name>
</gene>
<dbReference type="AlphaFoldDB" id="A0A0Q3VG02"/>
<dbReference type="STRING" id="1637975.AN957_06040"/>